<reference evidence="1" key="1">
    <citation type="journal article" date="2023" name="Mol. Biol. Evol.">
        <title>Third-Generation Sequencing Reveals the Adaptive Role of the Epigenome in Three Deep-Sea Polychaetes.</title>
        <authorList>
            <person name="Perez M."/>
            <person name="Aroh O."/>
            <person name="Sun Y."/>
            <person name="Lan Y."/>
            <person name="Juniper S.K."/>
            <person name="Young C.R."/>
            <person name="Angers B."/>
            <person name="Qian P.Y."/>
        </authorList>
    </citation>
    <scope>NUCLEOTIDE SEQUENCE</scope>
    <source>
        <strain evidence="1">R07B-5</strain>
    </source>
</reference>
<protein>
    <submittedName>
        <fullName evidence="1">Uncharacterized protein</fullName>
    </submittedName>
</protein>
<keyword evidence="2" id="KW-1185">Reference proteome</keyword>
<organism evidence="1 2">
    <name type="scientific">Ridgeia piscesae</name>
    <name type="common">Tubeworm</name>
    <dbReference type="NCBI Taxonomy" id="27915"/>
    <lineage>
        <taxon>Eukaryota</taxon>
        <taxon>Metazoa</taxon>
        <taxon>Spiralia</taxon>
        <taxon>Lophotrochozoa</taxon>
        <taxon>Annelida</taxon>
        <taxon>Polychaeta</taxon>
        <taxon>Sedentaria</taxon>
        <taxon>Canalipalpata</taxon>
        <taxon>Sabellida</taxon>
        <taxon>Siboglinidae</taxon>
        <taxon>Ridgeia</taxon>
    </lineage>
</organism>
<name>A0AAD9JAK0_RIDPI</name>
<dbReference type="AlphaFoldDB" id="A0AAD9JAK0"/>
<dbReference type="EMBL" id="JAODUO010003088">
    <property type="protein sequence ID" value="KAK2148920.1"/>
    <property type="molecule type" value="Genomic_DNA"/>
</dbReference>
<gene>
    <name evidence="1" type="ORF">NP493_3063g00019</name>
</gene>
<comment type="caution">
    <text evidence="1">The sequence shown here is derived from an EMBL/GenBank/DDBJ whole genome shotgun (WGS) entry which is preliminary data.</text>
</comment>
<dbReference type="Proteomes" id="UP001209878">
    <property type="component" value="Unassembled WGS sequence"/>
</dbReference>
<proteinExistence type="predicted"/>
<evidence type="ECO:0000313" key="1">
    <source>
        <dbReference type="EMBL" id="KAK2148920.1"/>
    </source>
</evidence>
<sequence>MYFDLHNFTVGLTNIRPTVADGPGKSAHKVCLVYNGEFKAVLKTLPGAMTSLRGDSCSYRSMAPERRQTG</sequence>
<evidence type="ECO:0000313" key="2">
    <source>
        <dbReference type="Proteomes" id="UP001209878"/>
    </source>
</evidence>
<accession>A0AAD9JAK0</accession>